<keyword evidence="2" id="KW-1185">Reference proteome</keyword>
<evidence type="ECO:0000313" key="1">
    <source>
        <dbReference type="EMBL" id="VEN46274.1"/>
    </source>
</evidence>
<accession>A0A653CFY5</accession>
<dbReference type="Proteomes" id="UP000410492">
    <property type="component" value="Unassembled WGS sequence"/>
</dbReference>
<dbReference type="AlphaFoldDB" id="A0A653CFY5"/>
<gene>
    <name evidence="1" type="ORF">CALMAC_LOCUS8423</name>
</gene>
<feature type="non-terminal residue" evidence="1">
    <location>
        <position position="1"/>
    </location>
</feature>
<feature type="non-terminal residue" evidence="1">
    <location>
        <position position="123"/>
    </location>
</feature>
<protein>
    <submittedName>
        <fullName evidence="1">Uncharacterized protein</fullName>
    </submittedName>
</protein>
<organism evidence="1 2">
    <name type="scientific">Callosobruchus maculatus</name>
    <name type="common">Southern cowpea weevil</name>
    <name type="synonym">Pulse bruchid</name>
    <dbReference type="NCBI Taxonomy" id="64391"/>
    <lineage>
        <taxon>Eukaryota</taxon>
        <taxon>Metazoa</taxon>
        <taxon>Ecdysozoa</taxon>
        <taxon>Arthropoda</taxon>
        <taxon>Hexapoda</taxon>
        <taxon>Insecta</taxon>
        <taxon>Pterygota</taxon>
        <taxon>Neoptera</taxon>
        <taxon>Endopterygota</taxon>
        <taxon>Coleoptera</taxon>
        <taxon>Polyphaga</taxon>
        <taxon>Cucujiformia</taxon>
        <taxon>Chrysomeloidea</taxon>
        <taxon>Chrysomelidae</taxon>
        <taxon>Bruchinae</taxon>
        <taxon>Bruchini</taxon>
        <taxon>Callosobruchus</taxon>
    </lineage>
</organism>
<sequence length="123" mass="13684">LRKRGALTFLQSGVYLLGSIISFARVSSVFQNNEQTRLDALAKWGDASRCYSLFSSLSIPSQLSQAGRPVSVNVQQYSNMEETIVNFQSCCRLCLCETTDAFKNAAEDRVLPRRILDSLAIKV</sequence>
<proteinExistence type="predicted"/>
<evidence type="ECO:0000313" key="2">
    <source>
        <dbReference type="Proteomes" id="UP000410492"/>
    </source>
</evidence>
<reference evidence="1 2" key="1">
    <citation type="submission" date="2019-01" db="EMBL/GenBank/DDBJ databases">
        <authorList>
            <person name="Sayadi A."/>
        </authorList>
    </citation>
    <scope>NUCLEOTIDE SEQUENCE [LARGE SCALE GENOMIC DNA]</scope>
</reference>
<name>A0A653CFY5_CALMS</name>
<dbReference type="EMBL" id="CAACVG010007606">
    <property type="protein sequence ID" value="VEN46274.1"/>
    <property type="molecule type" value="Genomic_DNA"/>
</dbReference>